<dbReference type="InterPro" id="IPR000281">
    <property type="entry name" value="HTH_RpiR"/>
</dbReference>
<dbReference type="GO" id="GO:1901135">
    <property type="term" value="P:carbohydrate derivative metabolic process"/>
    <property type="evidence" value="ECO:0007669"/>
    <property type="project" value="InterPro"/>
</dbReference>
<keyword evidence="2" id="KW-0238">DNA-binding</keyword>
<dbReference type="AlphaFoldDB" id="A0AAX2JDU1"/>
<dbReference type="PANTHER" id="PTHR30514">
    <property type="entry name" value="GLUCOKINASE"/>
    <property type="match status" value="1"/>
</dbReference>
<dbReference type="InterPro" id="IPR001347">
    <property type="entry name" value="SIS_dom"/>
</dbReference>
<sequence>MYSFFSNLKKCRDNSDLYPSVEVVIANYILENHDFIPEISIKEFAKKCNTSISTVSRFCRRINDSDFKTLKEECRIYNSFLKEKEVHRKNEKKNYFIDLNDSLLETEKLNNEEIYNQAIKLIKESKKIYFFGTSFSNILAQNASEKFMRLGKNTICPLAASSQNIEVKKIKEDDLAFIISFSNNNFQMNRIKKYLREKRINTIFITSKKDSKNINEIFLMVSSKVYKEFESPLIQEIATNYIINNLYLKYVEDSDKK</sequence>
<dbReference type="SUPFAM" id="SSF46689">
    <property type="entry name" value="Homeodomain-like"/>
    <property type="match status" value="1"/>
</dbReference>
<dbReference type="GeneID" id="78454038"/>
<keyword evidence="3" id="KW-0804">Transcription</keyword>
<dbReference type="Pfam" id="PF01380">
    <property type="entry name" value="SIS"/>
    <property type="match status" value="1"/>
</dbReference>
<feature type="domain" description="SIS" evidence="5">
    <location>
        <begin position="118"/>
        <end position="257"/>
    </location>
</feature>
<evidence type="ECO:0000259" key="4">
    <source>
        <dbReference type="PROSITE" id="PS51071"/>
    </source>
</evidence>
<evidence type="ECO:0000256" key="2">
    <source>
        <dbReference type="ARBA" id="ARBA00023125"/>
    </source>
</evidence>
<reference evidence="6 7" key="1">
    <citation type="submission" date="2018-06" db="EMBL/GenBank/DDBJ databases">
        <authorList>
            <consortium name="Pathogen Informatics"/>
            <person name="Doyle S."/>
        </authorList>
    </citation>
    <scope>NUCLEOTIDE SEQUENCE [LARGE SCALE GENOMIC DNA]</scope>
    <source>
        <strain evidence="6 7">NCTC12112</strain>
    </source>
</reference>
<gene>
    <name evidence="6" type="primary">ybbH_4</name>
    <name evidence="6" type="ORF">NCTC12112_02765</name>
</gene>
<dbReference type="RefSeq" id="WP_005980487.1">
    <property type="nucleotide sequence ID" value="NZ_CABKNW010000005.1"/>
</dbReference>
<dbReference type="Proteomes" id="UP000249008">
    <property type="component" value="Chromosome 1"/>
</dbReference>
<proteinExistence type="predicted"/>
<organism evidence="6 7">
    <name type="scientific">Fusobacterium ulcerans</name>
    <dbReference type="NCBI Taxonomy" id="861"/>
    <lineage>
        <taxon>Bacteria</taxon>
        <taxon>Fusobacteriati</taxon>
        <taxon>Fusobacteriota</taxon>
        <taxon>Fusobacteriia</taxon>
        <taxon>Fusobacteriales</taxon>
        <taxon>Fusobacteriaceae</taxon>
        <taxon>Fusobacterium</taxon>
    </lineage>
</organism>
<dbReference type="PROSITE" id="PS51071">
    <property type="entry name" value="HTH_RPIR"/>
    <property type="match status" value="1"/>
</dbReference>
<dbReference type="InterPro" id="IPR046348">
    <property type="entry name" value="SIS_dom_sf"/>
</dbReference>
<dbReference type="InterPro" id="IPR035472">
    <property type="entry name" value="RpiR-like_SIS"/>
</dbReference>
<evidence type="ECO:0000256" key="3">
    <source>
        <dbReference type="ARBA" id="ARBA00023163"/>
    </source>
</evidence>
<dbReference type="Gene3D" id="1.10.10.10">
    <property type="entry name" value="Winged helix-like DNA-binding domain superfamily/Winged helix DNA-binding domain"/>
    <property type="match status" value="1"/>
</dbReference>
<feature type="domain" description="HTH rpiR-type" evidence="4">
    <location>
        <begin position="5"/>
        <end position="81"/>
    </location>
</feature>
<evidence type="ECO:0000259" key="5">
    <source>
        <dbReference type="PROSITE" id="PS51464"/>
    </source>
</evidence>
<dbReference type="KEGG" id="ful:C4N20_04400"/>
<dbReference type="PROSITE" id="PS51464">
    <property type="entry name" value="SIS"/>
    <property type="match status" value="1"/>
</dbReference>
<dbReference type="GO" id="GO:0003700">
    <property type="term" value="F:DNA-binding transcription factor activity"/>
    <property type="evidence" value="ECO:0007669"/>
    <property type="project" value="InterPro"/>
</dbReference>
<dbReference type="Pfam" id="PF01418">
    <property type="entry name" value="HTH_6"/>
    <property type="match status" value="1"/>
</dbReference>
<evidence type="ECO:0000313" key="7">
    <source>
        <dbReference type="Proteomes" id="UP000249008"/>
    </source>
</evidence>
<name>A0AAX2JDU1_9FUSO</name>
<evidence type="ECO:0000313" key="6">
    <source>
        <dbReference type="EMBL" id="SQJ12661.1"/>
    </source>
</evidence>
<dbReference type="EMBL" id="LS483487">
    <property type="protein sequence ID" value="SQJ12661.1"/>
    <property type="molecule type" value="Genomic_DNA"/>
</dbReference>
<accession>A0AAX2JDU1</accession>
<dbReference type="PANTHER" id="PTHR30514:SF1">
    <property type="entry name" value="HTH-TYPE TRANSCRIPTIONAL REGULATOR HEXR-RELATED"/>
    <property type="match status" value="1"/>
</dbReference>
<dbReference type="GO" id="GO:0097367">
    <property type="term" value="F:carbohydrate derivative binding"/>
    <property type="evidence" value="ECO:0007669"/>
    <property type="project" value="InterPro"/>
</dbReference>
<dbReference type="Gene3D" id="3.40.50.10490">
    <property type="entry name" value="Glucose-6-phosphate isomerase like protein, domain 1"/>
    <property type="match status" value="1"/>
</dbReference>
<dbReference type="CDD" id="cd05013">
    <property type="entry name" value="SIS_RpiR"/>
    <property type="match status" value="1"/>
</dbReference>
<dbReference type="SUPFAM" id="SSF53697">
    <property type="entry name" value="SIS domain"/>
    <property type="match status" value="1"/>
</dbReference>
<dbReference type="InterPro" id="IPR009057">
    <property type="entry name" value="Homeodomain-like_sf"/>
</dbReference>
<dbReference type="InterPro" id="IPR047640">
    <property type="entry name" value="RpiR-like"/>
</dbReference>
<protein>
    <submittedName>
        <fullName evidence="6">Uncharacterized HTH-type transcriptional regulator ybbH</fullName>
    </submittedName>
</protein>
<evidence type="ECO:0000256" key="1">
    <source>
        <dbReference type="ARBA" id="ARBA00023015"/>
    </source>
</evidence>
<keyword evidence="1" id="KW-0805">Transcription regulation</keyword>
<dbReference type="GO" id="GO:0003677">
    <property type="term" value="F:DNA binding"/>
    <property type="evidence" value="ECO:0007669"/>
    <property type="project" value="UniProtKB-KW"/>
</dbReference>
<dbReference type="InterPro" id="IPR036388">
    <property type="entry name" value="WH-like_DNA-bd_sf"/>
</dbReference>